<sequence>MIGALGRLLVERLERSAGLVDDGASPPVTASALPDGAARIAQALQAGGLQADEPVFLVVAGRAVDLEGLLGVWMAGGVAAPIHASASPATWSAARRVLGARVVIDRAGVSFEGRAAPAPQPTLAGAALVVFTSGTTGLPKCVVIRHQGFVGKLEALDPVIRFTPDDLVVVPLQLTFIFGQWVALLALSAGSSVALMPRFSPEACHRSWIRDATALGAVPSMLRALAQGPRPFDRLRTIISGGESLGMKLSVSTAARWPNASIFDMYGLTETGAADFCSVSTVDRPAGAWIGRPTGGVSYRLVAQDGSVVARGAAGELQIRTRHGMAGYLGDPCLTAKSFREGWFRTGDLAVEDADGRLRLVGRIKDLISRAGNKIYPAEVENALQLHPDVAACLCAGVPDEAVGERIHAAVVLKTRSVETGASLRSWLAGRLERYKIPDFISVIESIPLGPTGKASRAALRELVESRHR</sequence>
<proteinExistence type="predicted"/>
<dbReference type="Pfam" id="PF13193">
    <property type="entry name" value="AMP-binding_C"/>
    <property type="match status" value="1"/>
</dbReference>
<dbReference type="InterPro" id="IPR042099">
    <property type="entry name" value="ANL_N_sf"/>
</dbReference>
<dbReference type="PANTHER" id="PTHR43201">
    <property type="entry name" value="ACYL-COA SYNTHETASE"/>
    <property type="match status" value="1"/>
</dbReference>
<organism evidence="3 4">
    <name type="scientific">Hansschlegelia zhihuaiae</name>
    <dbReference type="NCBI Taxonomy" id="405005"/>
    <lineage>
        <taxon>Bacteria</taxon>
        <taxon>Pseudomonadati</taxon>
        <taxon>Pseudomonadota</taxon>
        <taxon>Alphaproteobacteria</taxon>
        <taxon>Hyphomicrobiales</taxon>
        <taxon>Methylopilaceae</taxon>
        <taxon>Hansschlegelia</taxon>
    </lineage>
</organism>
<evidence type="ECO:0000259" key="1">
    <source>
        <dbReference type="Pfam" id="PF00501"/>
    </source>
</evidence>
<evidence type="ECO:0000313" key="4">
    <source>
        <dbReference type="Proteomes" id="UP000289708"/>
    </source>
</evidence>
<dbReference type="CDD" id="cd04433">
    <property type="entry name" value="AFD_class_I"/>
    <property type="match status" value="1"/>
</dbReference>
<feature type="domain" description="AMP-binding enzyme C-terminal" evidence="2">
    <location>
        <begin position="379"/>
        <end position="454"/>
    </location>
</feature>
<dbReference type="PANTHER" id="PTHR43201:SF32">
    <property type="entry name" value="2-SUCCINYLBENZOATE--COA LIGASE, CHLOROPLASTIC_PEROXISOMAL"/>
    <property type="match status" value="1"/>
</dbReference>
<dbReference type="GO" id="GO:0006631">
    <property type="term" value="P:fatty acid metabolic process"/>
    <property type="evidence" value="ECO:0007669"/>
    <property type="project" value="TreeGrafter"/>
</dbReference>
<comment type="caution">
    <text evidence="3">The sequence shown here is derived from an EMBL/GenBank/DDBJ whole genome shotgun (WGS) entry which is preliminary data.</text>
</comment>
<dbReference type="OrthoDB" id="7055148at2"/>
<dbReference type="InterPro" id="IPR025110">
    <property type="entry name" value="AMP-bd_C"/>
</dbReference>
<keyword evidence="3" id="KW-0436">Ligase</keyword>
<dbReference type="InterPro" id="IPR020845">
    <property type="entry name" value="AMP-binding_CS"/>
</dbReference>
<evidence type="ECO:0000313" key="3">
    <source>
        <dbReference type="EMBL" id="RXF75624.1"/>
    </source>
</evidence>
<name>A0A4Q0MPD4_9HYPH</name>
<dbReference type="Gene3D" id="3.40.50.12780">
    <property type="entry name" value="N-terminal domain of ligase-like"/>
    <property type="match status" value="1"/>
</dbReference>
<dbReference type="Proteomes" id="UP000289708">
    <property type="component" value="Unassembled WGS sequence"/>
</dbReference>
<evidence type="ECO:0000259" key="2">
    <source>
        <dbReference type="Pfam" id="PF13193"/>
    </source>
</evidence>
<dbReference type="SUPFAM" id="SSF56801">
    <property type="entry name" value="Acetyl-CoA synthetase-like"/>
    <property type="match status" value="1"/>
</dbReference>
<gene>
    <name evidence="3" type="ORF">EK403_01940</name>
</gene>
<protein>
    <submittedName>
        <fullName evidence="3">Long-chain fatty acid--CoA ligase</fullName>
    </submittedName>
</protein>
<feature type="domain" description="AMP-dependent synthetase/ligase" evidence="1">
    <location>
        <begin position="117"/>
        <end position="329"/>
    </location>
</feature>
<reference evidence="3 4" key="1">
    <citation type="submission" date="2018-12" db="EMBL/GenBank/DDBJ databases">
        <title>bacterium Hansschlegelia zhihuaiae S113.</title>
        <authorList>
            <person name="He J."/>
        </authorList>
    </citation>
    <scope>NUCLEOTIDE SEQUENCE [LARGE SCALE GENOMIC DNA]</scope>
    <source>
        <strain evidence="3 4">S 113</strain>
    </source>
</reference>
<dbReference type="GO" id="GO:0031956">
    <property type="term" value="F:medium-chain fatty acid-CoA ligase activity"/>
    <property type="evidence" value="ECO:0007669"/>
    <property type="project" value="TreeGrafter"/>
</dbReference>
<dbReference type="Gene3D" id="3.30.300.30">
    <property type="match status" value="1"/>
</dbReference>
<keyword evidence="4" id="KW-1185">Reference proteome</keyword>
<dbReference type="AlphaFoldDB" id="A0A4Q0MPD4"/>
<dbReference type="InterPro" id="IPR045851">
    <property type="entry name" value="AMP-bd_C_sf"/>
</dbReference>
<dbReference type="PROSITE" id="PS00455">
    <property type="entry name" value="AMP_BINDING"/>
    <property type="match status" value="1"/>
</dbReference>
<dbReference type="Pfam" id="PF00501">
    <property type="entry name" value="AMP-binding"/>
    <property type="match status" value="1"/>
</dbReference>
<dbReference type="InterPro" id="IPR000873">
    <property type="entry name" value="AMP-dep_synth/lig_dom"/>
</dbReference>
<dbReference type="RefSeq" id="WP_128775803.1">
    <property type="nucleotide sequence ID" value="NZ_RYFI01000001.1"/>
</dbReference>
<dbReference type="EMBL" id="RYFI01000001">
    <property type="protein sequence ID" value="RXF75624.1"/>
    <property type="molecule type" value="Genomic_DNA"/>
</dbReference>
<accession>A0A4Q0MPD4</accession>